<name>A0A2I1E1K1_9GLOM</name>
<reference evidence="2 3" key="2">
    <citation type="submission" date="2017-09" db="EMBL/GenBank/DDBJ databases">
        <title>Extensive intraspecific genome diversity in a model arbuscular mycorrhizal fungus.</title>
        <authorList>
            <person name="Chen E.C."/>
            <person name="Morin E."/>
            <person name="Beaudet D."/>
            <person name="Noel J."/>
            <person name="Ndikumana S."/>
            <person name="Charron P."/>
            <person name="St-Onge C."/>
            <person name="Giorgi J."/>
            <person name="Grigoriev I.V."/>
            <person name="Roux C."/>
            <person name="Martin F.M."/>
            <person name="Corradi N."/>
        </authorList>
    </citation>
    <scope>NUCLEOTIDE SEQUENCE [LARGE SCALE GENOMIC DNA]</scope>
    <source>
        <strain evidence="2 3">A5</strain>
    </source>
</reference>
<gene>
    <name evidence="2" type="ORF">RhiirA5_498421</name>
</gene>
<evidence type="ECO:0000256" key="1">
    <source>
        <dbReference type="SAM" id="MobiDB-lite"/>
    </source>
</evidence>
<dbReference type="OrthoDB" id="2404781at2759"/>
<accession>A0A2I1E1K1</accession>
<sequence>MPNGKNSVNTETVQEAARRQLLRFADNNLHIAAYFFEKAIWEVLIPKWELVDWWYRFEWQHHGSVQVHGIAKRKEAPEIDWEKMKNNDEIMEEGWSANVDLIPILTTQYVSKYASEAEPRSLGSLAFSEVLDKAHRNDDPNDPAVKPFQNVSPLQRYCNRPAELEELSLFKLDQQYKLVKGNWVGCSENHTLSWIDLYNQHLVEINDDSNDLIGPAVDDIQEVEGNDSDEEDDDTP</sequence>
<evidence type="ECO:0000313" key="3">
    <source>
        <dbReference type="Proteomes" id="UP000232722"/>
    </source>
</evidence>
<protein>
    <submittedName>
        <fullName evidence="2">Uncharacterized protein</fullName>
    </submittedName>
</protein>
<dbReference type="Proteomes" id="UP000232722">
    <property type="component" value="Unassembled WGS sequence"/>
</dbReference>
<feature type="compositionally biased region" description="Acidic residues" evidence="1">
    <location>
        <begin position="219"/>
        <end position="236"/>
    </location>
</feature>
<dbReference type="VEuPathDB" id="FungiDB:RhiirFUN_022270"/>
<comment type="caution">
    <text evidence="2">The sequence shown here is derived from an EMBL/GenBank/DDBJ whole genome shotgun (WGS) entry which is preliminary data.</text>
</comment>
<dbReference type="VEuPathDB" id="FungiDB:FUN_016961"/>
<dbReference type="VEuPathDB" id="FungiDB:RhiirFUN_022265"/>
<feature type="region of interest" description="Disordered" evidence="1">
    <location>
        <begin position="214"/>
        <end position="236"/>
    </location>
</feature>
<evidence type="ECO:0000313" key="2">
    <source>
        <dbReference type="EMBL" id="PKC10478.1"/>
    </source>
</evidence>
<organism evidence="2 3">
    <name type="scientific">Rhizophagus irregularis</name>
    <dbReference type="NCBI Taxonomy" id="588596"/>
    <lineage>
        <taxon>Eukaryota</taxon>
        <taxon>Fungi</taxon>
        <taxon>Fungi incertae sedis</taxon>
        <taxon>Mucoromycota</taxon>
        <taxon>Glomeromycotina</taxon>
        <taxon>Glomeromycetes</taxon>
        <taxon>Glomerales</taxon>
        <taxon>Glomeraceae</taxon>
        <taxon>Rhizophagus</taxon>
    </lineage>
</organism>
<dbReference type="AlphaFoldDB" id="A0A2I1E1K1"/>
<dbReference type="EMBL" id="LLXJ01000379">
    <property type="protein sequence ID" value="PKC10478.1"/>
    <property type="molecule type" value="Genomic_DNA"/>
</dbReference>
<proteinExistence type="predicted"/>
<reference evidence="2 3" key="1">
    <citation type="submission" date="2016-04" db="EMBL/GenBank/DDBJ databases">
        <title>Genome analyses suggest a sexual origin of heterokaryosis in a supposedly ancient asexual fungus.</title>
        <authorList>
            <person name="Ropars J."/>
            <person name="Sedzielewska K."/>
            <person name="Noel J."/>
            <person name="Charron P."/>
            <person name="Farinelli L."/>
            <person name="Marton T."/>
            <person name="Kruger M."/>
            <person name="Pelin A."/>
            <person name="Brachmann A."/>
            <person name="Corradi N."/>
        </authorList>
    </citation>
    <scope>NUCLEOTIDE SEQUENCE [LARGE SCALE GENOMIC DNA]</scope>
    <source>
        <strain evidence="2 3">A5</strain>
    </source>
</reference>